<evidence type="ECO:0000259" key="4">
    <source>
        <dbReference type="PROSITE" id="PS50949"/>
    </source>
</evidence>
<sequence length="88" mass="9430">MDLPSGYGPNTEIDDEGMDPVWKQLAAILLARIDAEVYPAGRAIPSLTQLLQEFGVSRGTVLKATGHLEDAGVLRAVQGRGVFVLPKQ</sequence>
<dbReference type="EMBL" id="BMXL01000005">
    <property type="protein sequence ID" value="GHD21565.1"/>
    <property type="molecule type" value="Genomic_DNA"/>
</dbReference>
<dbReference type="SUPFAM" id="SSF46785">
    <property type="entry name" value="Winged helix' DNA-binding domain"/>
    <property type="match status" value="1"/>
</dbReference>
<protein>
    <recommendedName>
        <fullName evidence="4">HTH gntR-type domain-containing protein</fullName>
    </recommendedName>
</protein>
<dbReference type="InterPro" id="IPR050679">
    <property type="entry name" value="Bact_HTH_transcr_reg"/>
</dbReference>
<dbReference type="GO" id="GO:0003700">
    <property type="term" value="F:DNA-binding transcription factor activity"/>
    <property type="evidence" value="ECO:0007669"/>
    <property type="project" value="InterPro"/>
</dbReference>
<dbReference type="AlphaFoldDB" id="A0A919CGF5"/>
<dbReference type="PANTHER" id="PTHR44846:SF1">
    <property type="entry name" value="MANNOSYL-D-GLYCERATE TRANSPORT_METABOLISM SYSTEM REPRESSOR MNGR-RELATED"/>
    <property type="match status" value="1"/>
</dbReference>
<dbReference type="Gene3D" id="1.10.10.10">
    <property type="entry name" value="Winged helix-like DNA-binding domain superfamily/Winged helix DNA-binding domain"/>
    <property type="match status" value="1"/>
</dbReference>
<dbReference type="InterPro" id="IPR036388">
    <property type="entry name" value="WH-like_DNA-bd_sf"/>
</dbReference>
<reference evidence="5 6" key="1">
    <citation type="journal article" date="2014" name="Int. J. Syst. Evol. Microbiol.">
        <title>Complete genome sequence of Corynebacterium casei LMG S-19264T (=DSM 44701T), isolated from a smear-ripened cheese.</title>
        <authorList>
            <consortium name="US DOE Joint Genome Institute (JGI-PGF)"/>
            <person name="Walter F."/>
            <person name="Albersmeier A."/>
            <person name="Kalinowski J."/>
            <person name="Ruckert C."/>
        </authorList>
    </citation>
    <scope>NUCLEOTIDE SEQUENCE [LARGE SCALE GENOMIC DNA]</scope>
    <source>
        <strain evidence="5 6">KCTC 19473</strain>
    </source>
</reference>
<dbReference type="PANTHER" id="PTHR44846">
    <property type="entry name" value="MANNOSYL-D-GLYCERATE TRANSPORT/METABOLISM SYSTEM REPRESSOR MNGR-RELATED"/>
    <property type="match status" value="1"/>
</dbReference>
<keyword evidence="6" id="KW-1185">Reference proteome</keyword>
<dbReference type="InterPro" id="IPR036390">
    <property type="entry name" value="WH_DNA-bd_sf"/>
</dbReference>
<dbReference type="RefSeq" id="WP_193517631.1">
    <property type="nucleotide sequence ID" value="NZ_BMXL01000005.1"/>
</dbReference>
<comment type="caution">
    <text evidence="5">The sequence shown here is derived from an EMBL/GenBank/DDBJ whole genome shotgun (WGS) entry which is preliminary data.</text>
</comment>
<dbReference type="Proteomes" id="UP000654947">
    <property type="component" value="Unassembled WGS sequence"/>
</dbReference>
<accession>A0A919CGF5</accession>
<dbReference type="PROSITE" id="PS50949">
    <property type="entry name" value="HTH_GNTR"/>
    <property type="match status" value="1"/>
</dbReference>
<dbReference type="PRINTS" id="PR00035">
    <property type="entry name" value="HTHGNTR"/>
</dbReference>
<evidence type="ECO:0000313" key="6">
    <source>
        <dbReference type="Proteomes" id="UP000654947"/>
    </source>
</evidence>
<feature type="domain" description="HTH gntR-type" evidence="4">
    <location>
        <begin position="19"/>
        <end position="87"/>
    </location>
</feature>
<evidence type="ECO:0000256" key="3">
    <source>
        <dbReference type="ARBA" id="ARBA00023163"/>
    </source>
</evidence>
<evidence type="ECO:0000313" key="5">
    <source>
        <dbReference type="EMBL" id="GHD21565.1"/>
    </source>
</evidence>
<evidence type="ECO:0000256" key="2">
    <source>
        <dbReference type="ARBA" id="ARBA00023125"/>
    </source>
</evidence>
<dbReference type="SMART" id="SM00345">
    <property type="entry name" value="HTH_GNTR"/>
    <property type="match status" value="1"/>
</dbReference>
<dbReference type="Pfam" id="PF00392">
    <property type="entry name" value="GntR"/>
    <property type="match status" value="1"/>
</dbReference>
<dbReference type="CDD" id="cd07377">
    <property type="entry name" value="WHTH_GntR"/>
    <property type="match status" value="1"/>
</dbReference>
<name>A0A919CGF5_9ACTN</name>
<gene>
    <name evidence="5" type="ORF">GCM10007147_15110</name>
</gene>
<dbReference type="InterPro" id="IPR000524">
    <property type="entry name" value="Tscrpt_reg_HTH_GntR"/>
</dbReference>
<dbReference type="GO" id="GO:0045892">
    <property type="term" value="P:negative regulation of DNA-templated transcription"/>
    <property type="evidence" value="ECO:0007669"/>
    <property type="project" value="TreeGrafter"/>
</dbReference>
<keyword evidence="3" id="KW-0804">Transcription</keyword>
<organism evidence="5 6">
    <name type="scientific">Nocardiopsis kunsanensis</name>
    <dbReference type="NCBI Taxonomy" id="141693"/>
    <lineage>
        <taxon>Bacteria</taxon>
        <taxon>Bacillati</taxon>
        <taxon>Actinomycetota</taxon>
        <taxon>Actinomycetes</taxon>
        <taxon>Streptosporangiales</taxon>
        <taxon>Nocardiopsidaceae</taxon>
        <taxon>Nocardiopsis</taxon>
    </lineage>
</organism>
<keyword evidence="2" id="KW-0238">DNA-binding</keyword>
<evidence type="ECO:0000256" key="1">
    <source>
        <dbReference type="ARBA" id="ARBA00023015"/>
    </source>
</evidence>
<proteinExistence type="predicted"/>
<keyword evidence="1" id="KW-0805">Transcription regulation</keyword>
<dbReference type="GO" id="GO:0003677">
    <property type="term" value="F:DNA binding"/>
    <property type="evidence" value="ECO:0007669"/>
    <property type="project" value="UniProtKB-KW"/>
</dbReference>